<dbReference type="EMBL" id="CP012117">
    <property type="protein sequence ID" value="ANP28461.1"/>
    <property type="molecule type" value="Genomic_DNA"/>
</dbReference>
<sequence length="174" mass="17789">MSIPPHAAQGPQNFGAPAHRGQGFPTENKPAKFAGLATAILGGIMTLLWLLGQAIGYGGAAVARDNRDAFEVAIMITGLLVLLFIGVSFLAFISSVVLAIVGRKKARTMGIIATITTLLTGATGLINVVIQRVIAGNGGSAVFAILTSIVILILCIVLTVAGMRGAKAAKNQIA</sequence>
<evidence type="ECO:0000313" key="3">
    <source>
        <dbReference type="EMBL" id="ANP28461.1"/>
    </source>
</evidence>
<feature type="transmembrane region" description="Helical" evidence="2">
    <location>
        <begin position="108"/>
        <end position="130"/>
    </location>
</feature>
<evidence type="ECO:0000256" key="1">
    <source>
        <dbReference type="SAM" id="MobiDB-lite"/>
    </source>
</evidence>
<dbReference type="Proteomes" id="UP000092596">
    <property type="component" value="Chromosome"/>
</dbReference>
<feature type="transmembrane region" description="Helical" evidence="2">
    <location>
        <begin position="142"/>
        <end position="163"/>
    </location>
</feature>
<feature type="transmembrane region" description="Helical" evidence="2">
    <location>
        <begin position="33"/>
        <end position="52"/>
    </location>
</feature>
<keyword evidence="2" id="KW-1133">Transmembrane helix</keyword>
<evidence type="ECO:0000256" key="2">
    <source>
        <dbReference type="SAM" id="Phobius"/>
    </source>
</evidence>
<accession>A0A1B0ZKD4</accession>
<dbReference type="AlphaFoldDB" id="A0A1B0ZKD4"/>
<name>A0A1B0ZKD4_9MICO</name>
<protein>
    <submittedName>
        <fullName evidence="3">Uncharacterized protein</fullName>
    </submittedName>
</protein>
<dbReference type="STRING" id="1630135.DAD186_19110"/>
<feature type="region of interest" description="Disordered" evidence="1">
    <location>
        <begin position="1"/>
        <end position="21"/>
    </location>
</feature>
<organism evidence="3 4">
    <name type="scientific">Dermabacter vaginalis</name>
    <dbReference type="NCBI Taxonomy" id="1630135"/>
    <lineage>
        <taxon>Bacteria</taxon>
        <taxon>Bacillati</taxon>
        <taxon>Actinomycetota</taxon>
        <taxon>Actinomycetes</taxon>
        <taxon>Micrococcales</taxon>
        <taxon>Dermabacteraceae</taxon>
        <taxon>Dermabacter</taxon>
    </lineage>
</organism>
<feature type="transmembrane region" description="Helical" evidence="2">
    <location>
        <begin position="72"/>
        <end position="101"/>
    </location>
</feature>
<gene>
    <name evidence="3" type="ORF">DAD186_19110</name>
</gene>
<proteinExistence type="predicted"/>
<keyword evidence="2" id="KW-0812">Transmembrane</keyword>
<keyword evidence="2" id="KW-0472">Membrane</keyword>
<reference evidence="3 4" key="1">
    <citation type="submission" date="2015-06" db="EMBL/GenBank/DDBJ databases">
        <title>Investigation of pathophysiology for high-risk pregnancy and development of treatment modality based on it.</title>
        <authorList>
            <person name="Kim B.-C."/>
            <person name="Lim S."/>
        </authorList>
    </citation>
    <scope>NUCLEOTIDE SEQUENCE [LARGE SCALE GENOMIC DNA]</scope>
    <source>
        <strain evidence="3 4">AD1-86</strain>
    </source>
</reference>
<dbReference type="KEGG" id="dva:DAD186_19110"/>
<evidence type="ECO:0000313" key="4">
    <source>
        <dbReference type="Proteomes" id="UP000092596"/>
    </source>
</evidence>
<dbReference type="RefSeq" id="WP_065248446.1">
    <property type="nucleotide sequence ID" value="NZ_CP012117.1"/>
</dbReference>